<dbReference type="EMBL" id="JACHIF010000014">
    <property type="protein sequence ID" value="MBB5040540.1"/>
    <property type="molecule type" value="Genomic_DNA"/>
</dbReference>
<keyword evidence="2" id="KW-1185">Reference proteome</keyword>
<gene>
    <name evidence="1" type="ORF">HNQ64_004826</name>
</gene>
<reference evidence="1 2" key="1">
    <citation type="submission" date="2020-08" db="EMBL/GenBank/DDBJ databases">
        <title>Genomic Encyclopedia of Type Strains, Phase IV (KMG-IV): sequencing the most valuable type-strain genomes for metagenomic binning, comparative biology and taxonomic classification.</title>
        <authorList>
            <person name="Goeker M."/>
        </authorList>
    </citation>
    <scope>NUCLEOTIDE SEQUENCE [LARGE SCALE GENOMIC DNA]</scope>
    <source>
        <strain evidence="1 2">DSM 12251</strain>
    </source>
</reference>
<dbReference type="Proteomes" id="UP000534294">
    <property type="component" value="Unassembled WGS sequence"/>
</dbReference>
<name>A0A7W7YQM3_9BACT</name>
<evidence type="ECO:0000313" key="1">
    <source>
        <dbReference type="EMBL" id="MBB5040540.1"/>
    </source>
</evidence>
<accession>A0A7W7YQM3</accession>
<organism evidence="1 2">
    <name type="scientific">Prosthecobacter dejongeii</name>
    <dbReference type="NCBI Taxonomy" id="48465"/>
    <lineage>
        <taxon>Bacteria</taxon>
        <taxon>Pseudomonadati</taxon>
        <taxon>Verrucomicrobiota</taxon>
        <taxon>Verrucomicrobiia</taxon>
        <taxon>Verrucomicrobiales</taxon>
        <taxon>Verrucomicrobiaceae</taxon>
        <taxon>Prosthecobacter</taxon>
    </lineage>
</organism>
<comment type="caution">
    <text evidence="1">The sequence shown here is derived from an EMBL/GenBank/DDBJ whole genome shotgun (WGS) entry which is preliminary data.</text>
</comment>
<dbReference type="NCBIfam" id="TIGR04256">
    <property type="entry name" value="GxxExxY"/>
    <property type="match status" value="1"/>
</dbReference>
<dbReference type="AlphaFoldDB" id="A0A7W7YQM3"/>
<dbReference type="InterPro" id="IPR026350">
    <property type="entry name" value="GxxExxY"/>
</dbReference>
<sequence>MKVHTTIGPGLGEGIYHQELAIAPTKAGISHLSKPRRDLVYQGIVADTFEPDFVIEDHFIPELKCLRGSFAAEHLVQVFCYCKFWRLRTSLLVDFGKQSLMWKRFLYRSQSTGFPETPLPDFVSAPALATTIVQAVSTCLDEVGLGYRQTTWNGLVRAALLAIGCQVHLNPTITVLSYPGITVCSLVIHGDCAVYVTALTDGINATDRATLQTHLRWLNLEWGIIFHFGKSTADLVFVKHPKKQSAYLPESAGTPSLPPIEFQHL</sequence>
<proteinExistence type="predicted"/>
<evidence type="ECO:0000313" key="2">
    <source>
        <dbReference type="Proteomes" id="UP000534294"/>
    </source>
</evidence>
<protein>
    <submittedName>
        <fullName evidence="1">GxxExxY protein</fullName>
    </submittedName>
</protein>
<dbReference type="Pfam" id="PF13366">
    <property type="entry name" value="PDDEXK_3"/>
    <property type="match status" value="1"/>
</dbReference>